<dbReference type="SUPFAM" id="SSF53254">
    <property type="entry name" value="Phosphoglycerate mutase-like"/>
    <property type="match status" value="1"/>
</dbReference>
<name>A0A7Y9LBI0_9ACTN</name>
<dbReference type="CDD" id="cd07067">
    <property type="entry name" value="HP_PGM_like"/>
    <property type="match status" value="1"/>
</dbReference>
<dbReference type="GO" id="GO:0043456">
    <property type="term" value="P:regulation of pentose-phosphate shunt"/>
    <property type="evidence" value="ECO:0007669"/>
    <property type="project" value="TreeGrafter"/>
</dbReference>
<evidence type="ECO:0000313" key="4">
    <source>
        <dbReference type="EMBL" id="NYE73844.1"/>
    </source>
</evidence>
<dbReference type="SMART" id="SM00855">
    <property type="entry name" value="PGAM"/>
    <property type="match status" value="1"/>
</dbReference>
<keyword evidence="4" id="KW-0413">Isomerase</keyword>
<keyword evidence="5" id="KW-1185">Reference proteome</keyword>
<feature type="binding site" evidence="3">
    <location>
        <position position="60"/>
    </location>
    <ligand>
        <name>substrate</name>
    </ligand>
</feature>
<dbReference type="Proteomes" id="UP000569914">
    <property type="component" value="Unassembled WGS sequence"/>
</dbReference>
<dbReference type="RefSeq" id="WP_179755650.1">
    <property type="nucleotide sequence ID" value="NZ_JACCBU010000001.1"/>
</dbReference>
<dbReference type="AlphaFoldDB" id="A0A7Y9LBI0"/>
<feature type="active site" description="Proton donor/acceptor" evidence="2">
    <location>
        <position position="84"/>
    </location>
</feature>
<dbReference type="GO" id="GO:0045820">
    <property type="term" value="P:negative regulation of glycolytic process"/>
    <property type="evidence" value="ECO:0007669"/>
    <property type="project" value="TreeGrafter"/>
</dbReference>
<accession>A0A7Y9LBI0</accession>
<feature type="active site" description="Tele-phosphohistidine intermediate" evidence="2">
    <location>
        <position position="11"/>
    </location>
</feature>
<reference evidence="4 5" key="1">
    <citation type="submission" date="2020-07" db="EMBL/GenBank/DDBJ databases">
        <title>Sequencing the genomes of 1000 actinobacteria strains.</title>
        <authorList>
            <person name="Klenk H.-P."/>
        </authorList>
    </citation>
    <scope>NUCLEOTIDE SEQUENCE [LARGE SCALE GENOMIC DNA]</scope>
    <source>
        <strain evidence="4 5">DSM 22083</strain>
    </source>
</reference>
<organism evidence="4 5">
    <name type="scientific">Microlunatus parietis</name>
    <dbReference type="NCBI Taxonomy" id="682979"/>
    <lineage>
        <taxon>Bacteria</taxon>
        <taxon>Bacillati</taxon>
        <taxon>Actinomycetota</taxon>
        <taxon>Actinomycetes</taxon>
        <taxon>Propionibacteriales</taxon>
        <taxon>Propionibacteriaceae</taxon>
        <taxon>Microlunatus</taxon>
    </lineage>
</organism>
<dbReference type="PANTHER" id="PTHR46517:SF1">
    <property type="entry name" value="FRUCTOSE-2,6-BISPHOSPHATASE TIGAR"/>
    <property type="match status" value="1"/>
</dbReference>
<evidence type="ECO:0000256" key="1">
    <source>
        <dbReference type="ARBA" id="ARBA00022801"/>
    </source>
</evidence>
<dbReference type="EMBL" id="JACCBU010000001">
    <property type="protein sequence ID" value="NYE73844.1"/>
    <property type="molecule type" value="Genomic_DNA"/>
</dbReference>
<evidence type="ECO:0000313" key="5">
    <source>
        <dbReference type="Proteomes" id="UP000569914"/>
    </source>
</evidence>
<dbReference type="GO" id="GO:0004619">
    <property type="term" value="F:phosphoglycerate mutase activity"/>
    <property type="evidence" value="ECO:0007669"/>
    <property type="project" value="UniProtKB-EC"/>
</dbReference>
<feature type="binding site" evidence="3">
    <location>
        <begin position="10"/>
        <end position="17"/>
    </location>
    <ligand>
        <name>substrate</name>
    </ligand>
</feature>
<gene>
    <name evidence="4" type="ORF">BKA15_005173</name>
</gene>
<dbReference type="Pfam" id="PF00300">
    <property type="entry name" value="His_Phos_1"/>
    <property type="match status" value="1"/>
</dbReference>
<dbReference type="EC" id="5.4.2.12" evidence="4"/>
<dbReference type="Gene3D" id="3.40.50.1240">
    <property type="entry name" value="Phosphoglycerate mutase-like"/>
    <property type="match status" value="1"/>
</dbReference>
<sequence length="217" mass="23909">MTASRMIIWRHGRTEWNATGLMQGQEDIPLDELGQLQAKTAARLIATYNPTSLYASDLSRTRQTAEALVEVSGLKINFEPRLREIHVGSWAGLSHDQLAEIDAEAVIKIKSGEDVRRSATGEDHREVADRVVQAYTEITESEPDGSIVVCAMHGLSGRLGIAAFLGLPEEHWNLLRGMDNCAWAILDRQPLGWRLTGYNLTGLTDVPDPVAPLDPKS</sequence>
<dbReference type="GO" id="GO:0004331">
    <property type="term" value="F:fructose-2,6-bisphosphate 2-phosphatase activity"/>
    <property type="evidence" value="ECO:0007669"/>
    <property type="project" value="TreeGrafter"/>
</dbReference>
<comment type="caution">
    <text evidence="4">The sequence shown here is derived from an EMBL/GenBank/DDBJ whole genome shotgun (WGS) entry which is preliminary data.</text>
</comment>
<proteinExistence type="predicted"/>
<dbReference type="PANTHER" id="PTHR46517">
    <property type="entry name" value="FRUCTOSE-2,6-BISPHOSPHATASE TIGAR"/>
    <property type="match status" value="1"/>
</dbReference>
<protein>
    <submittedName>
        <fullName evidence="4">Putative phosphoglycerate mutase</fullName>
        <ecNumber evidence="4">5.4.2.12</ecNumber>
    </submittedName>
</protein>
<evidence type="ECO:0000256" key="3">
    <source>
        <dbReference type="PIRSR" id="PIRSR613078-2"/>
    </source>
</evidence>
<dbReference type="InterPro" id="IPR013078">
    <property type="entry name" value="His_Pase_superF_clade-1"/>
</dbReference>
<keyword evidence="1" id="KW-0378">Hydrolase</keyword>
<evidence type="ECO:0000256" key="2">
    <source>
        <dbReference type="PIRSR" id="PIRSR613078-1"/>
    </source>
</evidence>
<dbReference type="InterPro" id="IPR051695">
    <property type="entry name" value="Phosphoglycerate_Mutase"/>
</dbReference>
<dbReference type="InterPro" id="IPR029033">
    <property type="entry name" value="His_PPase_superfam"/>
</dbReference>
<dbReference type="GO" id="GO:0005829">
    <property type="term" value="C:cytosol"/>
    <property type="evidence" value="ECO:0007669"/>
    <property type="project" value="TreeGrafter"/>
</dbReference>